<protein>
    <submittedName>
        <fullName evidence="2">Uncharacterized protein</fullName>
    </submittedName>
</protein>
<feature type="transmembrane region" description="Helical" evidence="1">
    <location>
        <begin position="18"/>
        <end position="39"/>
    </location>
</feature>
<organism evidence="2 3">
    <name type="scientific">Thalassotalea marina</name>
    <dbReference type="NCBI Taxonomy" id="1673741"/>
    <lineage>
        <taxon>Bacteria</taxon>
        <taxon>Pseudomonadati</taxon>
        <taxon>Pseudomonadota</taxon>
        <taxon>Gammaproteobacteria</taxon>
        <taxon>Alteromonadales</taxon>
        <taxon>Colwelliaceae</taxon>
        <taxon>Thalassotalea</taxon>
    </lineage>
</organism>
<sequence length="200" mass="22923">MKELAGAINVEGLQKHTLLLSILATLLVAKFIVVPIIDWQNNKVSEIRLMEKKFNKTHNVIKHASSFKDINEQLNIQLKGLEQLLHTSESESIFKLKQQEKIESLLNNHQLTSQNIGWKPSVSLNEFEIEKLTMSLSLSGDMDKILPFLWAIEVQRPYIEIDSFSITIRGQNQKSLGRATTANLTLNFYHELETNKVRNN</sequence>
<proteinExistence type="predicted"/>
<dbReference type="Proteomes" id="UP000623842">
    <property type="component" value="Unassembled WGS sequence"/>
</dbReference>
<evidence type="ECO:0000256" key="1">
    <source>
        <dbReference type="SAM" id="Phobius"/>
    </source>
</evidence>
<keyword evidence="3" id="KW-1185">Reference proteome</keyword>
<reference evidence="2" key="1">
    <citation type="journal article" date="2014" name="Int. J. Syst. Evol. Microbiol.">
        <title>Complete genome sequence of Corynebacterium casei LMG S-19264T (=DSM 44701T), isolated from a smear-ripened cheese.</title>
        <authorList>
            <consortium name="US DOE Joint Genome Institute (JGI-PGF)"/>
            <person name="Walter F."/>
            <person name="Albersmeier A."/>
            <person name="Kalinowski J."/>
            <person name="Ruckert C."/>
        </authorList>
    </citation>
    <scope>NUCLEOTIDE SEQUENCE</scope>
    <source>
        <strain evidence="2">KCTC 42731</strain>
    </source>
</reference>
<accession>A0A919EHZ1</accession>
<gene>
    <name evidence="2" type="ORF">GCM10017161_05240</name>
</gene>
<dbReference type="Gene3D" id="3.30.70.60">
    <property type="match status" value="1"/>
</dbReference>
<comment type="caution">
    <text evidence="2">The sequence shown here is derived from an EMBL/GenBank/DDBJ whole genome shotgun (WGS) entry which is preliminary data.</text>
</comment>
<evidence type="ECO:0000313" key="3">
    <source>
        <dbReference type="Proteomes" id="UP000623842"/>
    </source>
</evidence>
<dbReference type="InterPro" id="IPR014717">
    <property type="entry name" value="Transl_elong_EF1B/ribsomal_bS6"/>
</dbReference>
<name>A0A919EHZ1_9GAMM</name>
<keyword evidence="1" id="KW-0812">Transmembrane</keyword>
<dbReference type="AlphaFoldDB" id="A0A919EHZ1"/>
<dbReference type="EMBL" id="BNCK01000001">
    <property type="protein sequence ID" value="GHF80880.1"/>
    <property type="molecule type" value="Genomic_DNA"/>
</dbReference>
<reference evidence="2" key="2">
    <citation type="submission" date="2020-09" db="EMBL/GenBank/DDBJ databases">
        <authorList>
            <person name="Sun Q."/>
            <person name="Kim S."/>
        </authorList>
    </citation>
    <scope>NUCLEOTIDE SEQUENCE</scope>
    <source>
        <strain evidence="2">KCTC 42731</strain>
    </source>
</reference>
<keyword evidence="1" id="KW-0472">Membrane</keyword>
<evidence type="ECO:0000313" key="2">
    <source>
        <dbReference type="EMBL" id="GHF80880.1"/>
    </source>
</evidence>
<keyword evidence="1" id="KW-1133">Transmembrane helix</keyword>